<name>A0A5J4KVF2_9CHLR</name>
<comment type="caution">
    <text evidence="1">The sequence shown here is derived from an EMBL/GenBank/DDBJ whole genome shotgun (WGS) entry which is preliminary data.</text>
</comment>
<protein>
    <submittedName>
        <fullName evidence="1">Uncharacterized protein</fullName>
    </submittedName>
</protein>
<organism evidence="1 2">
    <name type="scientific">Dictyobacter vulcani</name>
    <dbReference type="NCBI Taxonomy" id="2607529"/>
    <lineage>
        <taxon>Bacteria</taxon>
        <taxon>Bacillati</taxon>
        <taxon>Chloroflexota</taxon>
        <taxon>Ktedonobacteria</taxon>
        <taxon>Ktedonobacterales</taxon>
        <taxon>Dictyobacteraceae</taxon>
        <taxon>Dictyobacter</taxon>
    </lineage>
</organism>
<proteinExistence type="predicted"/>
<dbReference type="EMBL" id="BKZW01000002">
    <property type="protein sequence ID" value="GER90431.1"/>
    <property type="molecule type" value="Genomic_DNA"/>
</dbReference>
<evidence type="ECO:0000313" key="2">
    <source>
        <dbReference type="Proteomes" id="UP000326912"/>
    </source>
</evidence>
<sequence>MMYDNGLRIFPYFGSMIVKKFGITRHHHVRIVQMFLEMTVYLVADSYSTLIRRLYIILHIILEDFS</sequence>
<gene>
    <name evidence="1" type="ORF">KDW_45930</name>
</gene>
<dbReference type="Proteomes" id="UP000326912">
    <property type="component" value="Unassembled WGS sequence"/>
</dbReference>
<dbReference type="AlphaFoldDB" id="A0A5J4KVF2"/>
<evidence type="ECO:0000313" key="1">
    <source>
        <dbReference type="EMBL" id="GER90431.1"/>
    </source>
</evidence>
<keyword evidence="2" id="KW-1185">Reference proteome</keyword>
<reference evidence="1 2" key="1">
    <citation type="submission" date="2019-10" db="EMBL/GenBank/DDBJ databases">
        <title>Dictyobacter vulcani sp. nov., within the class Ktedonobacteria, isolated from soil of volcanic Mt. Zao.</title>
        <authorList>
            <person name="Zheng Y."/>
            <person name="Wang C.M."/>
            <person name="Sakai Y."/>
            <person name="Abe K."/>
            <person name="Yokota A."/>
            <person name="Yabe S."/>
        </authorList>
    </citation>
    <scope>NUCLEOTIDE SEQUENCE [LARGE SCALE GENOMIC DNA]</scope>
    <source>
        <strain evidence="1 2">W12</strain>
    </source>
</reference>
<accession>A0A5J4KVF2</accession>